<evidence type="ECO:0000256" key="1">
    <source>
        <dbReference type="SAM" id="MobiDB-lite"/>
    </source>
</evidence>
<dbReference type="AlphaFoldDB" id="A0AA37JPG3"/>
<gene>
    <name evidence="2" type="ORF">CE91St55_67240</name>
</gene>
<name>A0AA37JPG3_9FIRM</name>
<dbReference type="Pfam" id="PF12687">
    <property type="entry name" value="DUF3801"/>
    <property type="match status" value="1"/>
</dbReference>
<feature type="compositionally biased region" description="Basic and acidic residues" evidence="1">
    <location>
        <begin position="131"/>
        <end position="140"/>
    </location>
</feature>
<dbReference type="Proteomes" id="UP001055091">
    <property type="component" value="Unassembled WGS sequence"/>
</dbReference>
<feature type="compositionally biased region" description="Basic residues" evidence="1">
    <location>
        <begin position="252"/>
        <end position="268"/>
    </location>
</feature>
<evidence type="ECO:0000313" key="3">
    <source>
        <dbReference type="Proteomes" id="UP001055091"/>
    </source>
</evidence>
<feature type="compositionally biased region" description="Polar residues" evidence="1">
    <location>
        <begin position="143"/>
        <end position="152"/>
    </location>
</feature>
<proteinExistence type="predicted"/>
<dbReference type="EMBL" id="BQNJ01000003">
    <property type="protein sequence ID" value="GKH04743.1"/>
    <property type="molecule type" value="Genomic_DNA"/>
</dbReference>
<feature type="region of interest" description="Disordered" evidence="1">
    <location>
        <begin position="131"/>
        <end position="268"/>
    </location>
</feature>
<dbReference type="InterPro" id="IPR024234">
    <property type="entry name" value="DUF3801"/>
</dbReference>
<evidence type="ECO:0008006" key="4">
    <source>
        <dbReference type="Google" id="ProtNLM"/>
    </source>
</evidence>
<reference evidence="2" key="1">
    <citation type="submission" date="2022-01" db="EMBL/GenBank/DDBJ databases">
        <title>Novel bile acid biosynthetic pathways are enriched in the microbiome of centenarians.</title>
        <authorList>
            <person name="Sato Y."/>
            <person name="Atarashi K."/>
            <person name="Plichta R.D."/>
            <person name="Arai Y."/>
            <person name="Sasajima S."/>
            <person name="Kearney M.S."/>
            <person name="Suda W."/>
            <person name="Takeshita K."/>
            <person name="Sasaki T."/>
            <person name="Okamoto S."/>
            <person name="Skelly N.A."/>
            <person name="Okamura Y."/>
            <person name="Vlamakis H."/>
            <person name="Li Y."/>
            <person name="Tanoue T."/>
            <person name="Takei H."/>
            <person name="Nittono H."/>
            <person name="Narushima S."/>
            <person name="Irie J."/>
            <person name="Itoh H."/>
            <person name="Moriya K."/>
            <person name="Sugiura Y."/>
            <person name="Suematsu M."/>
            <person name="Moritoki N."/>
            <person name="Shibata S."/>
            <person name="Littman R.D."/>
            <person name="Fischbach A.M."/>
            <person name="Uwamino Y."/>
            <person name="Inoue T."/>
            <person name="Honda A."/>
            <person name="Hattori M."/>
            <person name="Murai T."/>
            <person name="Xavier J.R."/>
            <person name="Hirose N."/>
            <person name="Honda K."/>
        </authorList>
    </citation>
    <scope>NUCLEOTIDE SEQUENCE</scope>
    <source>
        <strain evidence="2">CE91-St55</strain>
    </source>
</reference>
<feature type="compositionally biased region" description="Basic and acidic residues" evidence="1">
    <location>
        <begin position="217"/>
        <end position="242"/>
    </location>
</feature>
<accession>A0AA37JPG3</accession>
<evidence type="ECO:0000313" key="2">
    <source>
        <dbReference type="EMBL" id="GKH04743.1"/>
    </source>
</evidence>
<protein>
    <recommendedName>
        <fullName evidence="4">PcfB family protein</fullName>
    </recommendedName>
</protein>
<organism evidence="2 3">
    <name type="scientific">Hungatella hathewayi</name>
    <dbReference type="NCBI Taxonomy" id="154046"/>
    <lineage>
        <taxon>Bacteria</taxon>
        <taxon>Bacillati</taxon>
        <taxon>Bacillota</taxon>
        <taxon>Clostridia</taxon>
        <taxon>Lachnospirales</taxon>
        <taxon>Lachnospiraceae</taxon>
        <taxon>Hungatella</taxon>
    </lineage>
</organism>
<sequence>MYNSGDAAEQIVRMSLEGAEVALKITGAAAKNISAALYTVLKDQKKTKGKARIETMLRQQRPMTIYTVKKEDCPEFARQAKSYGILYAPIPIKKGDDTIDILVFEDDAGRANRIVEKFKLVAENTASIKSEIEKSRESRGSEQTPPEQSAPQKSEEDKLVDEMLEKPAQKEKGQPENPAAEKADSFSKAAEKSPPSAPTSENSSRHVEGTSNPPKKSVREELREIQAARKQEAELPHEEKPAPAKKAAQKTTTHKQPPKKRKSKSKER</sequence>
<dbReference type="RefSeq" id="WP_244053283.1">
    <property type="nucleotide sequence ID" value="NZ_BQNJ01000003.1"/>
</dbReference>
<comment type="caution">
    <text evidence="2">The sequence shown here is derived from an EMBL/GenBank/DDBJ whole genome shotgun (WGS) entry which is preliminary data.</text>
</comment>
<feature type="compositionally biased region" description="Basic and acidic residues" evidence="1">
    <location>
        <begin position="153"/>
        <end position="191"/>
    </location>
</feature>